<keyword evidence="1" id="KW-0472">Membrane</keyword>
<evidence type="ECO:0000313" key="3">
    <source>
        <dbReference type="Proteomes" id="UP000193986"/>
    </source>
</evidence>
<keyword evidence="3" id="KW-1185">Reference proteome</keyword>
<dbReference type="InParanoid" id="A0A1Y2B3A5"/>
<dbReference type="Proteomes" id="UP000193986">
    <property type="component" value="Unassembled WGS sequence"/>
</dbReference>
<keyword evidence="1" id="KW-0812">Transmembrane</keyword>
<gene>
    <name evidence="2" type="ORF">BCR39DRAFT_532250</name>
</gene>
<dbReference type="AlphaFoldDB" id="A0A1Y2B3A5"/>
<name>A0A1Y2B3A5_9TREE</name>
<reference evidence="2 3" key="1">
    <citation type="submission" date="2016-07" db="EMBL/GenBank/DDBJ databases">
        <title>Pervasive Adenine N6-methylation of Active Genes in Fungi.</title>
        <authorList>
            <consortium name="DOE Joint Genome Institute"/>
            <person name="Mondo S.J."/>
            <person name="Dannebaum R.O."/>
            <person name="Kuo R.C."/>
            <person name="Labutti K."/>
            <person name="Haridas S."/>
            <person name="Kuo A."/>
            <person name="Salamov A."/>
            <person name="Ahrendt S.R."/>
            <person name="Lipzen A."/>
            <person name="Sullivan W."/>
            <person name="Andreopoulos W.B."/>
            <person name="Clum A."/>
            <person name="Lindquist E."/>
            <person name="Daum C."/>
            <person name="Ramamoorthy G.K."/>
            <person name="Gryganskyi A."/>
            <person name="Culley D."/>
            <person name="Magnuson J.K."/>
            <person name="James T.Y."/>
            <person name="O'Malley M.A."/>
            <person name="Stajich J.E."/>
            <person name="Spatafora J.W."/>
            <person name="Visel A."/>
            <person name="Grigoriev I.V."/>
        </authorList>
    </citation>
    <scope>NUCLEOTIDE SEQUENCE [LARGE SCALE GENOMIC DNA]</scope>
    <source>
        <strain evidence="2 3">68-887.2</strain>
    </source>
</reference>
<sequence length="186" mass="20614">MLMGENLHKFQTEGHYLGNDVATYGGDPNNGYVEATNIPKHLGGAIFAAAFDVSMMIIIVLSMCADVFWRFKFTRGILEMFFVTGLYAGEHHTHVEYFFVIANAFLKIFICAATGAETFTGLRPQNSAVDTNLFCLYAVLILLCSIPLTIIATMFSIQGIKVGNWRAERASDERKRQKAAQQASQA</sequence>
<keyword evidence="1" id="KW-1133">Transmembrane helix</keyword>
<dbReference type="OrthoDB" id="2585966at2759"/>
<organism evidence="2 3">
    <name type="scientific">Naematelia encephala</name>
    <dbReference type="NCBI Taxonomy" id="71784"/>
    <lineage>
        <taxon>Eukaryota</taxon>
        <taxon>Fungi</taxon>
        <taxon>Dikarya</taxon>
        <taxon>Basidiomycota</taxon>
        <taxon>Agaricomycotina</taxon>
        <taxon>Tremellomycetes</taxon>
        <taxon>Tremellales</taxon>
        <taxon>Naemateliaceae</taxon>
        <taxon>Naematelia</taxon>
    </lineage>
</organism>
<evidence type="ECO:0000313" key="2">
    <source>
        <dbReference type="EMBL" id="ORY29311.1"/>
    </source>
</evidence>
<dbReference type="EMBL" id="MCFC01000026">
    <property type="protein sequence ID" value="ORY29311.1"/>
    <property type="molecule type" value="Genomic_DNA"/>
</dbReference>
<comment type="caution">
    <text evidence="2">The sequence shown here is derived from an EMBL/GenBank/DDBJ whole genome shotgun (WGS) entry which is preliminary data.</text>
</comment>
<feature type="transmembrane region" description="Helical" evidence="1">
    <location>
        <begin position="136"/>
        <end position="157"/>
    </location>
</feature>
<feature type="transmembrane region" description="Helical" evidence="1">
    <location>
        <begin position="45"/>
        <end position="69"/>
    </location>
</feature>
<evidence type="ECO:0000256" key="1">
    <source>
        <dbReference type="SAM" id="Phobius"/>
    </source>
</evidence>
<accession>A0A1Y2B3A5</accession>
<proteinExistence type="predicted"/>
<protein>
    <submittedName>
        <fullName evidence="2">Uncharacterized protein</fullName>
    </submittedName>
</protein>
<feature type="transmembrane region" description="Helical" evidence="1">
    <location>
        <begin position="97"/>
        <end position="116"/>
    </location>
</feature>